<reference evidence="1 2" key="1">
    <citation type="journal article" date="2023" name="bioRxiv">
        <title>Conserved and derived expression patterns and positive selection on dental genes reveal complex evolutionary context of ever-growing rodent molars.</title>
        <authorList>
            <person name="Calamari Z.T."/>
            <person name="Song A."/>
            <person name="Cohen E."/>
            <person name="Akter M."/>
            <person name="Roy R.D."/>
            <person name="Hallikas O."/>
            <person name="Christensen M.M."/>
            <person name="Li P."/>
            <person name="Marangoni P."/>
            <person name="Jernvall J."/>
            <person name="Klein O.D."/>
        </authorList>
    </citation>
    <scope>NUCLEOTIDE SEQUENCE [LARGE SCALE GENOMIC DNA]</scope>
    <source>
        <strain evidence="1">V071</strain>
    </source>
</reference>
<evidence type="ECO:0000313" key="2">
    <source>
        <dbReference type="Proteomes" id="UP001488838"/>
    </source>
</evidence>
<dbReference type="AlphaFoldDB" id="A0AAW0I9N2"/>
<keyword evidence="2" id="KW-1185">Reference proteome</keyword>
<sequence length="102" mass="11758">PRGTVEKKHKSVWGGIVGASQFSQLGYSEQNNRRVFLGCQILLDLSFKVVSQHVVRKPFHKKHTKKYGVKAELLYRRMKGAKGKCQEQIAKSHRLFSLRDFT</sequence>
<organism evidence="1 2">
    <name type="scientific">Myodes glareolus</name>
    <name type="common">Bank vole</name>
    <name type="synonym">Clethrionomys glareolus</name>
    <dbReference type="NCBI Taxonomy" id="447135"/>
    <lineage>
        <taxon>Eukaryota</taxon>
        <taxon>Metazoa</taxon>
        <taxon>Chordata</taxon>
        <taxon>Craniata</taxon>
        <taxon>Vertebrata</taxon>
        <taxon>Euteleostomi</taxon>
        <taxon>Mammalia</taxon>
        <taxon>Eutheria</taxon>
        <taxon>Euarchontoglires</taxon>
        <taxon>Glires</taxon>
        <taxon>Rodentia</taxon>
        <taxon>Myomorpha</taxon>
        <taxon>Muroidea</taxon>
        <taxon>Cricetidae</taxon>
        <taxon>Arvicolinae</taxon>
        <taxon>Myodes</taxon>
    </lineage>
</organism>
<dbReference type="Proteomes" id="UP001488838">
    <property type="component" value="Unassembled WGS sequence"/>
</dbReference>
<dbReference type="EMBL" id="JBBHLL010000184">
    <property type="protein sequence ID" value="KAK7810969.1"/>
    <property type="molecule type" value="Genomic_DNA"/>
</dbReference>
<gene>
    <name evidence="1" type="ORF">U0070_024306</name>
</gene>
<protein>
    <submittedName>
        <fullName evidence="1">Uncharacterized protein</fullName>
    </submittedName>
</protein>
<proteinExistence type="predicted"/>
<evidence type="ECO:0000313" key="1">
    <source>
        <dbReference type="EMBL" id="KAK7810969.1"/>
    </source>
</evidence>
<accession>A0AAW0I9N2</accession>
<feature type="non-terminal residue" evidence="1">
    <location>
        <position position="1"/>
    </location>
</feature>
<comment type="caution">
    <text evidence="1">The sequence shown here is derived from an EMBL/GenBank/DDBJ whole genome shotgun (WGS) entry which is preliminary data.</text>
</comment>
<name>A0AAW0I9N2_MYOGA</name>